<keyword evidence="7" id="KW-1185">Reference proteome</keyword>
<accession>A0A0N8NT68</accession>
<keyword evidence="1" id="KW-0479">Metal-binding</keyword>
<evidence type="ECO:0000256" key="2">
    <source>
        <dbReference type="ARBA" id="ARBA00022771"/>
    </source>
</evidence>
<dbReference type="PANTHER" id="PTHR33823:SF4">
    <property type="entry name" value="GENERAL STRESS PROTEIN 16O"/>
    <property type="match status" value="1"/>
</dbReference>
<dbReference type="PROSITE" id="PS01102">
    <property type="entry name" value="ZF_DKSA_1"/>
    <property type="match status" value="1"/>
</dbReference>
<dbReference type="Pfam" id="PF01258">
    <property type="entry name" value="zf-dskA_traR"/>
    <property type="match status" value="1"/>
</dbReference>
<dbReference type="GO" id="GO:0008270">
    <property type="term" value="F:zinc ion binding"/>
    <property type="evidence" value="ECO:0007669"/>
    <property type="project" value="UniProtKB-KW"/>
</dbReference>
<dbReference type="InterPro" id="IPR000962">
    <property type="entry name" value="Znf_DskA_TraR"/>
</dbReference>
<dbReference type="InterPro" id="IPR020458">
    <property type="entry name" value="Znf_DskA_TraR_CS"/>
</dbReference>
<evidence type="ECO:0000256" key="3">
    <source>
        <dbReference type="ARBA" id="ARBA00022833"/>
    </source>
</evidence>
<evidence type="ECO:0000313" key="7">
    <source>
        <dbReference type="Proteomes" id="UP000050326"/>
    </source>
</evidence>
<dbReference type="Gene3D" id="1.20.120.910">
    <property type="entry name" value="DksA, coiled-coil domain"/>
    <property type="match status" value="1"/>
</dbReference>
<keyword evidence="2" id="KW-0863">Zinc-finger</keyword>
<evidence type="ECO:0000259" key="5">
    <source>
        <dbReference type="Pfam" id="PF01258"/>
    </source>
</evidence>
<dbReference type="SUPFAM" id="SSF109635">
    <property type="entry name" value="DnaK suppressor protein DksA, alpha-hairpin domain"/>
    <property type="match status" value="1"/>
</dbReference>
<protein>
    <submittedName>
        <fullName evidence="6">General stress protein 16O</fullName>
    </submittedName>
</protein>
<gene>
    <name evidence="6" type="primary">yocK</name>
    <name evidence="6" type="ORF">OXPF_21570</name>
</gene>
<dbReference type="InterPro" id="IPR014240">
    <property type="entry name" value="YteA"/>
</dbReference>
<reference evidence="6 7" key="1">
    <citation type="submission" date="2015-09" db="EMBL/GenBank/DDBJ databases">
        <title>Genome sequence of Oxobacter pfennigii DSM 3222.</title>
        <authorList>
            <person name="Poehlein A."/>
            <person name="Bengelsdorf F.R."/>
            <person name="Schiel-Bengelsdorf B."/>
            <person name="Duerre P."/>
            <person name="Daniel R."/>
        </authorList>
    </citation>
    <scope>NUCLEOTIDE SEQUENCE [LARGE SCALE GENOMIC DNA]</scope>
    <source>
        <strain evidence="6 7">DSM 3222</strain>
    </source>
</reference>
<dbReference type="EMBL" id="LKET01000032">
    <property type="protein sequence ID" value="KPU43992.1"/>
    <property type="molecule type" value="Genomic_DNA"/>
</dbReference>
<dbReference type="Proteomes" id="UP000050326">
    <property type="component" value="Unassembled WGS sequence"/>
</dbReference>
<dbReference type="NCBIfam" id="TIGR02890">
    <property type="entry name" value="bacill_yteA"/>
    <property type="match status" value="1"/>
</dbReference>
<evidence type="ECO:0000256" key="1">
    <source>
        <dbReference type="ARBA" id="ARBA00022723"/>
    </source>
</evidence>
<evidence type="ECO:0000256" key="4">
    <source>
        <dbReference type="PROSITE-ProRule" id="PRU00510"/>
    </source>
</evidence>
<proteinExistence type="predicted"/>
<evidence type="ECO:0000313" key="6">
    <source>
        <dbReference type="EMBL" id="KPU43992.1"/>
    </source>
</evidence>
<dbReference type="RefSeq" id="WP_054875198.1">
    <property type="nucleotide sequence ID" value="NZ_LKET01000032.1"/>
</dbReference>
<sequence length="205" mass="24387">MDKNKLQYFEDRLREEKEKEDLIIHKLNDDMGLDSSLKDQTSELSSYDNHPADIASETFEIEKNRALKANEVTHMRMIDNALEKIKNGTYGVCEKCKNNIDEERLDAIPYTNLCIHCERETEPNYKTYWQDRPIEETVMEYPFYDDDIDSEDYTGYDGEDVWQELESYNSVNYMLWDDDEDEDDQGIVEEIDRISNAQYKRQLPD</sequence>
<dbReference type="PROSITE" id="PS51128">
    <property type="entry name" value="ZF_DKSA_2"/>
    <property type="match status" value="1"/>
</dbReference>
<dbReference type="SUPFAM" id="SSF57716">
    <property type="entry name" value="Glucocorticoid receptor-like (DNA-binding domain)"/>
    <property type="match status" value="1"/>
</dbReference>
<feature type="zinc finger region" description="dksA C4-type" evidence="4">
    <location>
        <begin position="93"/>
        <end position="117"/>
    </location>
</feature>
<dbReference type="InterPro" id="IPR037187">
    <property type="entry name" value="DnaK_N"/>
</dbReference>
<dbReference type="OrthoDB" id="9811543at2"/>
<dbReference type="PATRIC" id="fig|36849.3.peg.2276"/>
<dbReference type="STRING" id="36849.OXPF_21570"/>
<dbReference type="PANTHER" id="PTHR33823">
    <property type="entry name" value="RNA POLYMERASE-BINDING TRANSCRIPTION FACTOR DKSA-RELATED"/>
    <property type="match status" value="1"/>
</dbReference>
<comment type="caution">
    <text evidence="6">The sequence shown here is derived from an EMBL/GenBank/DDBJ whole genome shotgun (WGS) entry which is preliminary data.</text>
</comment>
<dbReference type="AlphaFoldDB" id="A0A0N8NT68"/>
<organism evidence="6 7">
    <name type="scientific">Oxobacter pfennigii</name>
    <dbReference type="NCBI Taxonomy" id="36849"/>
    <lineage>
        <taxon>Bacteria</taxon>
        <taxon>Bacillati</taxon>
        <taxon>Bacillota</taxon>
        <taxon>Clostridia</taxon>
        <taxon>Eubacteriales</taxon>
        <taxon>Clostridiaceae</taxon>
        <taxon>Oxobacter</taxon>
    </lineage>
</organism>
<feature type="domain" description="Zinc finger DksA/TraR C4-type" evidence="5">
    <location>
        <begin position="88"/>
        <end position="122"/>
    </location>
</feature>
<name>A0A0N8NT68_9CLOT</name>
<keyword evidence="3" id="KW-0862">Zinc</keyword>